<dbReference type="Proteomes" id="UP000001646">
    <property type="component" value="Chromosome 2"/>
</dbReference>
<evidence type="ECO:0000256" key="2">
    <source>
        <dbReference type="ARBA" id="ARBA00022525"/>
    </source>
</evidence>
<dbReference type="PROSITE" id="PS50041">
    <property type="entry name" value="C_TYPE_LECTIN_2"/>
    <property type="match status" value="1"/>
</dbReference>
<dbReference type="Ensembl" id="ENSACAT00000052839.1">
    <property type="protein sequence ID" value="ENSACAP00000024318.1"/>
    <property type="gene ID" value="ENSACAG00000041391.1"/>
</dbReference>
<dbReference type="InterPro" id="IPR050111">
    <property type="entry name" value="C-type_lectin/snaclec_domain"/>
</dbReference>
<dbReference type="GeneTree" id="ENSGT01020000230338"/>
<name>A0A803SMX8_ANOCA</name>
<dbReference type="Pfam" id="PF00059">
    <property type="entry name" value="Lectin_C"/>
    <property type="match status" value="1"/>
</dbReference>
<reference evidence="6" key="3">
    <citation type="submission" date="2025-09" db="UniProtKB">
        <authorList>
            <consortium name="Ensembl"/>
        </authorList>
    </citation>
    <scope>IDENTIFICATION</scope>
</reference>
<dbReference type="PROSITE" id="PS00615">
    <property type="entry name" value="C_TYPE_LECTIN_1"/>
    <property type="match status" value="1"/>
</dbReference>
<dbReference type="InterPro" id="IPR018378">
    <property type="entry name" value="C-type_lectin_CS"/>
</dbReference>
<dbReference type="InterPro" id="IPR016187">
    <property type="entry name" value="CTDL_fold"/>
</dbReference>
<accession>A0A803SMX8</accession>
<dbReference type="InterPro" id="IPR016186">
    <property type="entry name" value="C-type_lectin-like/link_sf"/>
</dbReference>
<reference evidence="6 7" key="1">
    <citation type="submission" date="2009-12" db="EMBL/GenBank/DDBJ databases">
        <title>The Genome Sequence of Anolis carolinensis (Green Anole Lizard).</title>
        <authorList>
            <consortium name="The Genome Sequencing Platform"/>
            <person name="Di Palma F."/>
            <person name="Alfoldi J."/>
            <person name="Heiman D."/>
            <person name="Young S."/>
            <person name="Grabherr M."/>
            <person name="Johnson J."/>
            <person name="Lander E.S."/>
            <person name="Lindblad-Toh K."/>
        </authorList>
    </citation>
    <scope>NUCLEOTIDE SEQUENCE [LARGE SCALE GENOMIC DNA]</scope>
    <source>
        <strain evidence="6 7">JBL SC #1</strain>
    </source>
</reference>
<dbReference type="PANTHER" id="PTHR22803">
    <property type="entry name" value="MANNOSE, PHOSPHOLIPASE, LECTIN RECEPTOR RELATED"/>
    <property type="match status" value="1"/>
</dbReference>
<dbReference type="SUPFAM" id="SSF56436">
    <property type="entry name" value="C-type lectin-like"/>
    <property type="match status" value="1"/>
</dbReference>
<evidence type="ECO:0000256" key="3">
    <source>
        <dbReference type="ARBA" id="ARBA00022734"/>
    </source>
</evidence>
<evidence type="ECO:0000256" key="4">
    <source>
        <dbReference type="ARBA" id="ARBA00023157"/>
    </source>
</evidence>
<keyword evidence="7" id="KW-1185">Reference proteome</keyword>
<dbReference type="GO" id="GO:0030246">
    <property type="term" value="F:carbohydrate binding"/>
    <property type="evidence" value="ECO:0007669"/>
    <property type="project" value="UniProtKB-KW"/>
</dbReference>
<dbReference type="Gene3D" id="3.10.100.10">
    <property type="entry name" value="Mannose-Binding Protein A, subunit A"/>
    <property type="match status" value="1"/>
</dbReference>
<dbReference type="InParanoid" id="A0A803SMX8"/>
<dbReference type="GO" id="GO:0038023">
    <property type="term" value="F:signaling receptor activity"/>
    <property type="evidence" value="ECO:0000318"/>
    <property type="project" value="GO_Central"/>
</dbReference>
<reference evidence="6" key="2">
    <citation type="submission" date="2025-08" db="UniProtKB">
        <authorList>
            <consortium name="Ensembl"/>
        </authorList>
    </citation>
    <scope>IDENTIFICATION</scope>
</reference>
<evidence type="ECO:0000313" key="7">
    <source>
        <dbReference type="Proteomes" id="UP000001646"/>
    </source>
</evidence>
<evidence type="ECO:0000259" key="5">
    <source>
        <dbReference type="PROSITE" id="PS50041"/>
    </source>
</evidence>
<dbReference type="GO" id="GO:0005576">
    <property type="term" value="C:extracellular region"/>
    <property type="evidence" value="ECO:0007669"/>
    <property type="project" value="UniProtKB-SubCell"/>
</dbReference>
<dbReference type="InterPro" id="IPR033989">
    <property type="entry name" value="CD209-like_CTLD"/>
</dbReference>
<keyword evidence="4" id="KW-1015">Disulfide bond</keyword>
<keyword evidence="2" id="KW-0964">Secreted</keyword>
<organism evidence="6 7">
    <name type="scientific">Anolis carolinensis</name>
    <name type="common">Green anole</name>
    <name type="synonym">American chameleon</name>
    <dbReference type="NCBI Taxonomy" id="28377"/>
    <lineage>
        <taxon>Eukaryota</taxon>
        <taxon>Metazoa</taxon>
        <taxon>Chordata</taxon>
        <taxon>Craniata</taxon>
        <taxon>Vertebrata</taxon>
        <taxon>Euteleostomi</taxon>
        <taxon>Lepidosauria</taxon>
        <taxon>Squamata</taxon>
        <taxon>Bifurcata</taxon>
        <taxon>Unidentata</taxon>
        <taxon>Episquamata</taxon>
        <taxon>Toxicofera</taxon>
        <taxon>Iguania</taxon>
        <taxon>Dactyloidae</taxon>
        <taxon>Anolis</taxon>
    </lineage>
</organism>
<dbReference type="CDD" id="cd03590">
    <property type="entry name" value="CLECT_DC-SIGN_like"/>
    <property type="match status" value="1"/>
</dbReference>
<keyword evidence="3" id="KW-0430">Lectin</keyword>
<sequence>MSWHTLTEAYLDNNRVRGTYKCHFQGGKCFCYYITSEPYKVVTPEPLAKQLYPVRPNSARPHHQTAFFILPMLLYPLSVVCPTPEPLQWEEFGDSCYYFSDTTEQWENAKKICAAVNSHLIIINSNTEQNFVVQKIKQTSVWLGLHDTEVEGTWRWVDGSLLERNGYWKSGEPNDAHGAEDCAVLYKEKNWNDIPCDKNVQFVCEKSALS</sequence>
<dbReference type="SMART" id="SM00034">
    <property type="entry name" value="CLECT"/>
    <property type="match status" value="1"/>
</dbReference>
<dbReference type="AlphaFoldDB" id="A0A803SMX8"/>
<evidence type="ECO:0000313" key="6">
    <source>
        <dbReference type="Ensembl" id="ENSACAP00000024318.1"/>
    </source>
</evidence>
<protein>
    <recommendedName>
        <fullName evidence="5">C-type lectin domain-containing protein</fullName>
    </recommendedName>
</protein>
<comment type="subcellular location">
    <subcellularLocation>
        <location evidence="1">Secreted</location>
    </subcellularLocation>
</comment>
<proteinExistence type="predicted"/>
<evidence type="ECO:0000256" key="1">
    <source>
        <dbReference type="ARBA" id="ARBA00004613"/>
    </source>
</evidence>
<dbReference type="InterPro" id="IPR001304">
    <property type="entry name" value="C-type_lectin-like"/>
</dbReference>
<feature type="domain" description="C-type lectin" evidence="5">
    <location>
        <begin position="92"/>
        <end position="205"/>
    </location>
</feature>